<keyword evidence="13 18" id="KW-0472">Membrane</keyword>
<evidence type="ECO:0000256" key="17">
    <source>
        <dbReference type="ARBA" id="ARBA00049902"/>
    </source>
</evidence>
<comment type="subcellular location">
    <subcellularLocation>
        <location evidence="1">Cell membrane</location>
    </subcellularLocation>
</comment>
<dbReference type="EMBL" id="JBHULR010000006">
    <property type="protein sequence ID" value="MFD2548896.1"/>
    <property type="molecule type" value="Genomic_DNA"/>
</dbReference>
<keyword evidence="8" id="KW-0328">Glycosyltransferase</keyword>
<comment type="catalytic activity">
    <reaction evidence="16">
        <text>Preferential cleavage: (Ac)2-L-Lys-D-Ala-|-D-Ala. Also transpeptidation of peptidyl-alanyl moieties that are N-acyl substituents of D-alanine.</text>
        <dbReference type="EC" id="3.4.16.4"/>
    </reaction>
</comment>
<sequence>MKRESKQSKLTEEDVKKYTRNFWKILVGLVVLGAFFIFSVRIGVFGKLPSFQELENPKSNLASEILTDELKVLGTYYKHNRSNVKYSELSPHLVQALIATEDKRFYDHAGIDYSRTVTTVFHTLMGNKQGGSTITQQLALNLFSERREKNTFKRIMQKFQEWVTAVRLERSYTKEEIITMYFNTVDFGAYNTFGIKSAARTYFNTTPDKLKPEEAAMLVGMLKGTSMYSPVRFPDRALLRRNTVLNNMADQNFLTGTELEEAKSAPINLQLRISNYGEGLAPYFRAVLKEEIKKEFQRLSITKADGTPYDLDRDGLKIYTPINYAMQQYAEEAQKEWMTKLQRDFDRQYRNADPFKGANAKLLVSGMRRSDRYRILKDAGLSEDEIKKEFAKKVPMNVFTYKGNVDTMMTPMDSIRYSKLFLRNAVMSMEPKTGYIKAWVGGTSFEHFKFDHVKLAERQVGSTAKPFTYATAIDNGYSPCFTVPNHMQTYGNWTPRGTTQGGDPITLKNALKYSQNFATAYIINEVGAANVATLTKQMGITSNVPNYPSIALGAYEASVYDMVGAYSAFVNFGTWIEPTMILRIEDKNGTPIYEKTPKVVKAINSESAYIMVNMLKGVVDGGTGSRLRRAEYGGLTNPIGGKTGTTNDNSDAWFIGITPDLVTGVWTGAEDRGIRFYSMASGQGASAALPIFGLYMKKVYSDNNLKYTKEDFPQPPGGLTREIDCSKYVPFYGAPSDEGQLDDDRLGF</sequence>
<evidence type="ECO:0000256" key="10">
    <source>
        <dbReference type="ARBA" id="ARBA00022801"/>
    </source>
</evidence>
<dbReference type="Pfam" id="PF00905">
    <property type="entry name" value="Transpeptidase"/>
    <property type="match status" value="1"/>
</dbReference>
<dbReference type="InterPro" id="IPR023346">
    <property type="entry name" value="Lysozyme-like_dom_sf"/>
</dbReference>
<dbReference type="Gene3D" id="3.40.710.10">
    <property type="entry name" value="DD-peptidase/beta-lactamase superfamily"/>
    <property type="match status" value="1"/>
</dbReference>
<evidence type="ECO:0000256" key="18">
    <source>
        <dbReference type="SAM" id="Phobius"/>
    </source>
</evidence>
<accession>A0ABW5KJV4</accession>
<keyword evidence="22" id="KW-1185">Reference proteome</keyword>
<protein>
    <submittedName>
        <fullName evidence="21">Penicillin-binding protein 1A</fullName>
    </submittedName>
</protein>
<reference evidence="22" key="1">
    <citation type="journal article" date="2019" name="Int. J. Syst. Evol. Microbiol.">
        <title>The Global Catalogue of Microorganisms (GCM) 10K type strain sequencing project: providing services to taxonomists for standard genome sequencing and annotation.</title>
        <authorList>
            <consortium name="The Broad Institute Genomics Platform"/>
            <consortium name="The Broad Institute Genome Sequencing Center for Infectious Disease"/>
            <person name="Wu L."/>
            <person name="Ma J."/>
        </authorList>
    </citation>
    <scope>NUCLEOTIDE SEQUENCE [LARGE SCALE GENOMIC DNA]</scope>
    <source>
        <strain evidence="22">KCTC 42662</strain>
    </source>
</reference>
<evidence type="ECO:0000313" key="21">
    <source>
        <dbReference type="EMBL" id="MFD2548896.1"/>
    </source>
</evidence>
<evidence type="ECO:0000313" key="22">
    <source>
        <dbReference type="Proteomes" id="UP001597545"/>
    </source>
</evidence>
<dbReference type="RefSeq" id="WP_380905120.1">
    <property type="nucleotide sequence ID" value="NZ_JBHUEG010000005.1"/>
</dbReference>
<name>A0ABW5KJV4_9SPHI</name>
<dbReference type="PANTHER" id="PTHR32282">
    <property type="entry name" value="BINDING PROTEIN TRANSPEPTIDASE, PUTATIVE-RELATED"/>
    <property type="match status" value="1"/>
</dbReference>
<keyword evidence="11" id="KW-0133">Cell shape</keyword>
<dbReference type="Gene3D" id="1.10.3810.10">
    <property type="entry name" value="Biosynthetic peptidoglycan transglycosylase-like"/>
    <property type="match status" value="1"/>
</dbReference>
<dbReference type="InterPro" id="IPR001264">
    <property type="entry name" value="Glyco_trans_51"/>
</dbReference>
<dbReference type="InterPro" id="IPR050396">
    <property type="entry name" value="Glycosyltr_51/Transpeptidase"/>
</dbReference>
<dbReference type="SUPFAM" id="SSF53955">
    <property type="entry name" value="Lysozyme-like"/>
    <property type="match status" value="1"/>
</dbReference>
<evidence type="ECO:0000256" key="1">
    <source>
        <dbReference type="ARBA" id="ARBA00004236"/>
    </source>
</evidence>
<dbReference type="InterPro" id="IPR001460">
    <property type="entry name" value="PCN-bd_Tpept"/>
</dbReference>
<evidence type="ECO:0000256" key="6">
    <source>
        <dbReference type="ARBA" id="ARBA00022645"/>
    </source>
</evidence>
<dbReference type="InterPro" id="IPR012338">
    <property type="entry name" value="Beta-lactam/transpept-like"/>
</dbReference>
<evidence type="ECO:0000256" key="15">
    <source>
        <dbReference type="ARBA" id="ARBA00023316"/>
    </source>
</evidence>
<proteinExistence type="inferred from homology"/>
<evidence type="ECO:0000256" key="9">
    <source>
        <dbReference type="ARBA" id="ARBA00022679"/>
    </source>
</evidence>
<evidence type="ECO:0000256" key="12">
    <source>
        <dbReference type="ARBA" id="ARBA00022984"/>
    </source>
</evidence>
<evidence type="ECO:0000256" key="7">
    <source>
        <dbReference type="ARBA" id="ARBA00022670"/>
    </source>
</evidence>
<keyword evidence="6" id="KW-0121">Carboxypeptidase</keyword>
<keyword evidence="9" id="KW-0808">Transferase</keyword>
<evidence type="ECO:0000256" key="2">
    <source>
        <dbReference type="ARBA" id="ARBA00004752"/>
    </source>
</evidence>
<evidence type="ECO:0000259" key="20">
    <source>
        <dbReference type="Pfam" id="PF00912"/>
    </source>
</evidence>
<evidence type="ECO:0000259" key="19">
    <source>
        <dbReference type="Pfam" id="PF00905"/>
    </source>
</evidence>
<dbReference type="PANTHER" id="PTHR32282:SF11">
    <property type="entry name" value="PENICILLIN-BINDING PROTEIN 1B"/>
    <property type="match status" value="1"/>
</dbReference>
<dbReference type="InterPro" id="IPR036950">
    <property type="entry name" value="PBP_transglycosylase"/>
</dbReference>
<keyword evidence="14" id="KW-0511">Multifunctional enzyme</keyword>
<feature type="domain" description="Penicillin-binding protein transpeptidase" evidence="19">
    <location>
        <begin position="426"/>
        <end position="660"/>
    </location>
</feature>
<keyword evidence="18" id="KW-1133">Transmembrane helix</keyword>
<gene>
    <name evidence="21" type="ORF">ACFSR5_14700</name>
</gene>
<evidence type="ECO:0000256" key="16">
    <source>
        <dbReference type="ARBA" id="ARBA00034000"/>
    </source>
</evidence>
<keyword evidence="10" id="KW-0378">Hydrolase</keyword>
<organism evidence="21 22">
    <name type="scientific">Sphingobacterium suaedae</name>
    <dbReference type="NCBI Taxonomy" id="1686402"/>
    <lineage>
        <taxon>Bacteria</taxon>
        <taxon>Pseudomonadati</taxon>
        <taxon>Bacteroidota</taxon>
        <taxon>Sphingobacteriia</taxon>
        <taxon>Sphingobacteriales</taxon>
        <taxon>Sphingobacteriaceae</taxon>
        <taxon>Sphingobacterium</taxon>
    </lineage>
</organism>
<evidence type="ECO:0000256" key="8">
    <source>
        <dbReference type="ARBA" id="ARBA00022676"/>
    </source>
</evidence>
<keyword evidence="5" id="KW-1003">Cell membrane</keyword>
<evidence type="ECO:0000256" key="14">
    <source>
        <dbReference type="ARBA" id="ARBA00023268"/>
    </source>
</evidence>
<dbReference type="Proteomes" id="UP001597545">
    <property type="component" value="Unassembled WGS sequence"/>
</dbReference>
<comment type="similarity">
    <text evidence="4">In the N-terminal section; belongs to the glycosyltransferase 51 family.</text>
</comment>
<comment type="catalytic activity">
    <reaction evidence="17">
        <text>[GlcNAc-(1-&gt;4)-Mur2Ac(oyl-L-Ala-gamma-D-Glu-L-Lys-D-Ala-D-Ala)](n)-di-trans,octa-cis-undecaprenyl diphosphate + beta-D-GlcNAc-(1-&gt;4)-Mur2Ac(oyl-L-Ala-gamma-D-Glu-L-Lys-D-Ala-D-Ala)-di-trans,octa-cis-undecaprenyl diphosphate = [GlcNAc-(1-&gt;4)-Mur2Ac(oyl-L-Ala-gamma-D-Glu-L-Lys-D-Ala-D-Ala)](n+1)-di-trans,octa-cis-undecaprenyl diphosphate + di-trans,octa-cis-undecaprenyl diphosphate + H(+)</text>
        <dbReference type="Rhea" id="RHEA:23708"/>
        <dbReference type="Rhea" id="RHEA-COMP:9602"/>
        <dbReference type="Rhea" id="RHEA-COMP:9603"/>
        <dbReference type="ChEBI" id="CHEBI:15378"/>
        <dbReference type="ChEBI" id="CHEBI:58405"/>
        <dbReference type="ChEBI" id="CHEBI:60033"/>
        <dbReference type="ChEBI" id="CHEBI:78435"/>
        <dbReference type="EC" id="2.4.99.28"/>
    </reaction>
</comment>
<keyword evidence="12" id="KW-0573">Peptidoglycan synthesis</keyword>
<keyword evidence="7" id="KW-0645">Protease</keyword>
<comment type="similarity">
    <text evidence="3">In the C-terminal section; belongs to the transpeptidase family.</text>
</comment>
<comment type="caution">
    <text evidence="21">The sequence shown here is derived from an EMBL/GenBank/DDBJ whole genome shotgun (WGS) entry which is preliminary data.</text>
</comment>
<keyword evidence="18" id="KW-0812">Transmembrane</keyword>
<dbReference type="Pfam" id="PF00912">
    <property type="entry name" value="Transgly"/>
    <property type="match status" value="1"/>
</dbReference>
<evidence type="ECO:0000256" key="3">
    <source>
        <dbReference type="ARBA" id="ARBA00007090"/>
    </source>
</evidence>
<feature type="transmembrane region" description="Helical" evidence="18">
    <location>
        <begin position="21"/>
        <end position="44"/>
    </location>
</feature>
<evidence type="ECO:0000256" key="11">
    <source>
        <dbReference type="ARBA" id="ARBA00022960"/>
    </source>
</evidence>
<comment type="pathway">
    <text evidence="2">Cell wall biogenesis; peptidoglycan biosynthesis.</text>
</comment>
<evidence type="ECO:0000256" key="4">
    <source>
        <dbReference type="ARBA" id="ARBA00007739"/>
    </source>
</evidence>
<feature type="domain" description="Glycosyl transferase family 51" evidence="20">
    <location>
        <begin position="72"/>
        <end position="248"/>
    </location>
</feature>
<evidence type="ECO:0000256" key="13">
    <source>
        <dbReference type="ARBA" id="ARBA00023136"/>
    </source>
</evidence>
<evidence type="ECO:0000256" key="5">
    <source>
        <dbReference type="ARBA" id="ARBA00022475"/>
    </source>
</evidence>
<keyword evidence="15" id="KW-0961">Cell wall biogenesis/degradation</keyword>
<dbReference type="SUPFAM" id="SSF56601">
    <property type="entry name" value="beta-lactamase/transpeptidase-like"/>
    <property type="match status" value="1"/>
</dbReference>